<dbReference type="EMBL" id="JASKYM010000007">
    <property type="protein sequence ID" value="MDK2564380.1"/>
    <property type="molecule type" value="Genomic_DNA"/>
</dbReference>
<dbReference type="Gene3D" id="2.10.260.10">
    <property type="match status" value="1"/>
</dbReference>
<evidence type="ECO:0000313" key="2">
    <source>
        <dbReference type="Proteomes" id="UP001301012"/>
    </source>
</evidence>
<sequence>MNNNSKDLSVGVERAIDSLGRLVLPKEMRNALNFQDNQVVNIKLFKNYIQVEKSIINCNFCDSQEDIIYHKNFPMCRNCLNELIEKFNK</sequence>
<gene>
    <name evidence="1" type="ORF">QOZ84_12535</name>
</gene>
<comment type="caution">
    <text evidence="1">The sequence shown here is derived from an EMBL/GenBank/DDBJ whole genome shotgun (WGS) entry which is preliminary data.</text>
</comment>
<reference evidence="1 2" key="1">
    <citation type="submission" date="2023-05" db="EMBL/GenBank/DDBJ databases">
        <title>Rombocin, a short stable natural nisin variant, displays selective antimicrobial activity against Listeria monocytogenes and employs dual mode of action to kill target bacterial strains.</title>
        <authorList>
            <person name="Wambui J."/>
            <person name="Stephan R."/>
            <person name="Kuipers O.P."/>
        </authorList>
    </citation>
    <scope>NUCLEOTIDE SEQUENCE [LARGE SCALE GENOMIC DNA]</scope>
    <source>
        <strain evidence="1 2">RC002</strain>
    </source>
</reference>
<proteinExistence type="predicted"/>
<keyword evidence="2" id="KW-1185">Reference proteome</keyword>
<evidence type="ECO:0000313" key="1">
    <source>
        <dbReference type="EMBL" id="MDK2564380.1"/>
    </source>
</evidence>
<dbReference type="GO" id="GO:0003677">
    <property type="term" value="F:DNA binding"/>
    <property type="evidence" value="ECO:0007669"/>
    <property type="project" value="UniProtKB-KW"/>
</dbReference>
<dbReference type="SUPFAM" id="SSF89447">
    <property type="entry name" value="AbrB/MazE/MraZ-like"/>
    <property type="match status" value="1"/>
</dbReference>
<keyword evidence="1" id="KW-0238">DNA-binding</keyword>
<dbReference type="InterPro" id="IPR037914">
    <property type="entry name" value="SpoVT-AbrB_sf"/>
</dbReference>
<dbReference type="RefSeq" id="WP_284133307.1">
    <property type="nucleotide sequence ID" value="NZ_JASKYM010000007.1"/>
</dbReference>
<accession>A0ABT7EBT6</accession>
<dbReference type="Proteomes" id="UP001301012">
    <property type="component" value="Unassembled WGS sequence"/>
</dbReference>
<organism evidence="1 2">
    <name type="scientific">Romboutsia sedimentorum</name>
    <dbReference type="NCBI Taxonomy" id="1368474"/>
    <lineage>
        <taxon>Bacteria</taxon>
        <taxon>Bacillati</taxon>
        <taxon>Bacillota</taxon>
        <taxon>Clostridia</taxon>
        <taxon>Peptostreptococcales</taxon>
        <taxon>Peptostreptococcaceae</taxon>
        <taxon>Romboutsia</taxon>
    </lineage>
</organism>
<name>A0ABT7EBT6_9FIRM</name>
<protein>
    <submittedName>
        <fullName evidence="1">AbrB/MazE/SpoVT family DNA-binding domain-containing protein</fullName>
    </submittedName>
</protein>